<keyword evidence="1" id="KW-0812">Transmembrane</keyword>
<dbReference type="PIRSF" id="PIRSF002599">
    <property type="entry name" value="Cold_shock_A"/>
    <property type="match status" value="1"/>
</dbReference>
<reference evidence="3" key="1">
    <citation type="journal article" date="2019" name="Int. J. Syst. Evol. Microbiol.">
        <title>The Global Catalogue of Microorganisms (GCM) 10K type strain sequencing project: providing services to taxonomists for standard genome sequencing and annotation.</title>
        <authorList>
            <consortium name="The Broad Institute Genomics Platform"/>
            <consortium name="The Broad Institute Genome Sequencing Center for Infectious Disease"/>
            <person name="Wu L."/>
            <person name="Ma J."/>
        </authorList>
    </citation>
    <scope>NUCLEOTIDE SEQUENCE [LARGE SCALE GENOMIC DNA]</scope>
    <source>
        <strain evidence="3">CGMCC 4.1434</strain>
    </source>
</reference>
<feature type="transmembrane region" description="Helical" evidence="1">
    <location>
        <begin position="6"/>
        <end position="23"/>
    </location>
</feature>
<dbReference type="Proteomes" id="UP001596109">
    <property type="component" value="Unassembled WGS sequence"/>
</dbReference>
<keyword evidence="1" id="KW-0472">Membrane</keyword>
<evidence type="ECO:0000313" key="2">
    <source>
        <dbReference type="EMBL" id="MFC5590362.1"/>
    </source>
</evidence>
<evidence type="ECO:0000256" key="1">
    <source>
        <dbReference type="SAM" id="Phobius"/>
    </source>
</evidence>
<feature type="transmembrane region" description="Helical" evidence="1">
    <location>
        <begin position="39"/>
        <end position="59"/>
    </location>
</feature>
<evidence type="ECO:0000313" key="3">
    <source>
        <dbReference type="Proteomes" id="UP001596109"/>
    </source>
</evidence>
<comment type="caution">
    <text evidence="2">The sequence shown here is derived from an EMBL/GenBank/DDBJ whole genome shotgun (WGS) entry which is preliminary data.</text>
</comment>
<dbReference type="RefSeq" id="WP_381436702.1">
    <property type="nucleotide sequence ID" value="NZ_JBHSNO010000008.1"/>
</dbReference>
<dbReference type="InterPro" id="IPR010718">
    <property type="entry name" value="DUF1294"/>
</dbReference>
<protein>
    <submittedName>
        <fullName evidence="2">DUF1294 domain-containing protein</fullName>
    </submittedName>
</protein>
<feature type="transmembrane region" description="Helical" evidence="1">
    <location>
        <begin position="65"/>
        <end position="86"/>
    </location>
</feature>
<keyword evidence="1" id="KW-1133">Transmembrane helix</keyword>
<dbReference type="EMBL" id="JBHSNO010000008">
    <property type="protein sequence ID" value="MFC5590362.1"/>
    <property type="molecule type" value="Genomic_DNA"/>
</dbReference>
<dbReference type="InterPro" id="IPR012156">
    <property type="entry name" value="Cold_shock_CspA"/>
</dbReference>
<dbReference type="Pfam" id="PF06961">
    <property type="entry name" value="DUF1294"/>
    <property type="match status" value="1"/>
</dbReference>
<proteinExistence type="predicted"/>
<organism evidence="2 3">
    <name type="scientific">Sporosarcina soli</name>
    <dbReference type="NCBI Taxonomy" id="334736"/>
    <lineage>
        <taxon>Bacteria</taxon>
        <taxon>Bacillati</taxon>
        <taxon>Bacillota</taxon>
        <taxon>Bacilli</taxon>
        <taxon>Bacillales</taxon>
        <taxon>Caryophanaceae</taxon>
        <taxon>Sporosarcina</taxon>
    </lineage>
</organism>
<accession>A0ABW0TMF9</accession>
<gene>
    <name evidence="2" type="ORF">ACFPRA_15770</name>
</gene>
<keyword evidence="3" id="KW-1185">Reference proteome</keyword>
<sequence>MESVLISWIMFMSIWAFAAMGYDKSQAKKKQKRIPERNLWLLALLGGGIGAYIGMQMFRHKTRHTAFRVGFFVIAIAYGIGLLYLLGVDLPGLTTA</sequence>
<name>A0ABW0TMF9_9BACL</name>